<keyword evidence="2 6" id="KW-0812">Transmembrane</keyword>
<accession>A0ABT0GA52</accession>
<dbReference type="PIRSF" id="PIRSF006648">
    <property type="entry name" value="DrrB"/>
    <property type="match status" value="1"/>
</dbReference>
<keyword evidence="6" id="KW-1003">Cell membrane</keyword>
<dbReference type="EMBL" id="JAKRKC020000003">
    <property type="protein sequence ID" value="MCK2221100.1"/>
    <property type="molecule type" value="Genomic_DNA"/>
</dbReference>
<dbReference type="InterPro" id="IPR013525">
    <property type="entry name" value="ABC2_TM"/>
</dbReference>
<comment type="caution">
    <text evidence="8">The sequence shown here is derived from an EMBL/GenBank/DDBJ whole genome shotgun (WGS) entry which is preliminary data.</text>
</comment>
<evidence type="ECO:0000313" key="9">
    <source>
        <dbReference type="Proteomes" id="UP001317259"/>
    </source>
</evidence>
<evidence type="ECO:0000256" key="2">
    <source>
        <dbReference type="ARBA" id="ARBA00022692"/>
    </source>
</evidence>
<dbReference type="InterPro" id="IPR047817">
    <property type="entry name" value="ABC2_TM_bact-type"/>
</dbReference>
<evidence type="ECO:0000256" key="3">
    <source>
        <dbReference type="ARBA" id="ARBA00022989"/>
    </source>
</evidence>
<proteinExistence type="inferred from homology"/>
<dbReference type="InterPro" id="IPR051784">
    <property type="entry name" value="Nod_factor_ABC_transporter"/>
</dbReference>
<gene>
    <name evidence="8" type="ORF">MF672_045960</name>
</gene>
<dbReference type="PROSITE" id="PS51012">
    <property type="entry name" value="ABC_TM2"/>
    <property type="match status" value="1"/>
</dbReference>
<keyword evidence="5" id="KW-0046">Antibiotic resistance</keyword>
<dbReference type="InterPro" id="IPR000412">
    <property type="entry name" value="ABC_2_transport"/>
</dbReference>
<keyword evidence="9" id="KW-1185">Reference proteome</keyword>
<reference evidence="8 9" key="1">
    <citation type="submission" date="2022-04" db="EMBL/GenBank/DDBJ databases">
        <title>Genome draft of Actinomadura sp. ATCC 31491.</title>
        <authorList>
            <person name="Shi X."/>
            <person name="Du Y."/>
        </authorList>
    </citation>
    <scope>NUCLEOTIDE SEQUENCE [LARGE SCALE GENOMIC DNA]</scope>
    <source>
        <strain evidence="8 9">ATCC 31491</strain>
    </source>
</reference>
<evidence type="ECO:0000256" key="6">
    <source>
        <dbReference type="RuleBase" id="RU361157"/>
    </source>
</evidence>
<dbReference type="PANTHER" id="PTHR43229:SF2">
    <property type="entry name" value="NODULATION PROTEIN J"/>
    <property type="match status" value="1"/>
</dbReference>
<feature type="transmembrane region" description="Helical" evidence="6">
    <location>
        <begin position="64"/>
        <end position="86"/>
    </location>
</feature>
<evidence type="ECO:0000313" key="8">
    <source>
        <dbReference type="EMBL" id="MCK2221100.1"/>
    </source>
</evidence>
<keyword evidence="4 6" id="KW-0472">Membrane</keyword>
<keyword evidence="3 6" id="KW-1133">Transmembrane helix</keyword>
<sequence>MRIIRETLMLYRVHLAYTFKTKIGIIMGMIQPILYLVLFGPLLIKITPGTGGGSNSWTVFVPGVLVYLALFGPGFAGFSIISDLRAGVIERMRVTPVSRLAMLMGRVLNNLTIMIVQAVLVTAAGFALGMRAQLLGIFLGLVILSFLAAGLAALSLALGVGLKSEDQFAPVVTFAALPIMLLSGILLPMSLAPPWLDVLSRLNPLRYIVDGVRDLFSGHYSGSTVLWGFVAAVGMCVACVAAGTRMFNKENA</sequence>
<organism evidence="8 9">
    <name type="scientific">Actinomadura luzonensis</name>
    <dbReference type="NCBI Taxonomy" id="2805427"/>
    <lineage>
        <taxon>Bacteria</taxon>
        <taxon>Bacillati</taxon>
        <taxon>Actinomycetota</taxon>
        <taxon>Actinomycetes</taxon>
        <taxon>Streptosporangiales</taxon>
        <taxon>Thermomonosporaceae</taxon>
        <taxon>Actinomadura</taxon>
    </lineage>
</organism>
<comment type="subcellular location">
    <subcellularLocation>
        <location evidence="6">Cell membrane</location>
        <topology evidence="6">Multi-pass membrane protein</topology>
    </subcellularLocation>
    <subcellularLocation>
        <location evidence="1">Membrane</location>
        <topology evidence="1">Multi-pass membrane protein</topology>
    </subcellularLocation>
</comment>
<feature type="transmembrane region" description="Helical" evidence="6">
    <location>
        <begin position="21"/>
        <end position="44"/>
    </location>
</feature>
<protein>
    <recommendedName>
        <fullName evidence="6">Transport permease protein</fullName>
    </recommendedName>
</protein>
<evidence type="ECO:0000256" key="5">
    <source>
        <dbReference type="ARBA" id="ARBA00023251"/>
    </source>
</evidence>
<name>A0ABT0GA52_9ACTN</name>
<dbReference type="Proteomes" id="UP001317259">
    <property type="component" value="Unassembled WGS sequence"/>
</dbReference>
<feature type="domain" description="ABC transmembrane type-2" evidence="7">
    <location>
        <begin position="23"/>
        <end position="250"/>
    </location>
</feature>
<feature type="transmembrane region" description="Helical" evidence="6">
    <location>
        <begin position="107"/>
        <end position="128"/>
    </location>
</feature>
<feature type="transmembrane region" description="Helical" evidence="6">
    <location>
        <begin position="171"/>
        <end position="191"/>
    </location>
</feature>
<dbReference type="PANTHER" id="PTHR43229">
    <property type="entry name" value="NODULATION PROTEIN J"/>
    <property type="match status" value="1"/>
</dbReference>
<evidence type="ECO:0000256" key="1">
    <source>
        <dbReference type="ARBA" id="ARBA00004141"/>
    </source>
</evidence>
<keyword evidence="6" id="KW-0813">Transport</keyword>
<evidence type="ECO:0000256" key="4">
    <source>
        <dbReference type="ARBA" id="ARBA00023136"/>
    </source>
</evidence>
<evidence type="ECO:0000259" key="7">
    <source>
        <dbReference type="PROSITE" id="PS51012"/>
    </source>
</evidence>
<comment type="similarity">
    <text evidence="6">Belongs to the ABC-2 integral membrane protein family.</text>
</comment>
<feature type="transmembrane region" description="Helical" evidence="6">
    <location>
        <begin position="225"/>
        <end position="247"/>
    </location>
</feature>
<feature type="transmembrane region" description="Helical" evidence="6">
    <location>
        <begin position="134"/>
        <end position="159"/>
    </location>
</feature>
<dbReference type="RefSeq" id="WP_242376896.1">
    <property type="nucleotide sequence ID" value="NZ_JAKRKC020000003.1"/>
</dbReference>
<dbReference type="Pfam" id="PF01061">
    <property type="entry name" value="ABC2_membrane"/>
    <property type="match status" value="1"/>
</dbReference>